<dbReference type="OrthoDB" id="10615577at2759"/>
<protein>
    <submittedName>
        <fullName evidence="1">InaA protein</fullName>
    </submittedName>
</protein>
<organism evidence="1 2">
    <name type="scientific">Symbiodinium natans</name>
    <dbReference type="NCBI Taxonomy" id="878477"/>
    <lineage>
        <taxon>Eukaryota</taxon>
        <taxon>Sar</taxon>
        <taxon>Alveolata</taxon>
        <taxon>Dinophyceae</taxon>
        <taxon>Suessiales</taxon>
        <taxon>Symbiodiniaceae</taxon>
        <taxon>Symbiodinium</taxon>
    </lineage>
</organism>
<reference evidence="1" key="1">
    <citation type="submission" date="2021-02" db="EMBL/GenBank/DDBJ databases">
        <authorList>
            <person name="Dougan E. K."/>
            <person name="Rhodes N."/>
            <person name="Thang M."/>
            <person name="Chan C."/>
        </authorList>
    </citation>
    <scope>NUCLEOTIDE SEQUENCE</scope>
</reference>
<sequence length="439" mass="50267">SDLAKLGKQAPAPPRRIKPPEEFRRRCRLVLSKMAAQKMDEDHALLQSSLLCRWKLAILRSRCLGANGGLRMHGQHVANCHNVASAFRRWRLLLRRSSRWRGTAGLVVVEGLRPTRRRCAAMPALASGPWLLLLRRACFAAWAQGGQPRRRRLSPAERAVRLRGALLWELRFRVNELHDEILQAEFEVEVAKRDRRLRRGIASLGRSLRADSTPVSSRHLLTLSLLRWATQARRWRLGHLRTGPKRMLQEALSCRLVWSCFVAWRMLMETTPKAQALQLLRAARSLGAFDLSILRVYPELTLTGLVAQQVQLLDLGAVLQHCLLQDQAKLPLALDASAFPCRQGRYAELLRRLAFRGWRGSARAPPKRAWPEVPAETLVLRETFASWRSQRLLREVSRHRDVVRLLEKDLERFRGHQWDAGADAFDEFGLMSLLRGLES</sequence>
<dbReference type="Proteomes" id="UP000604046">
    <property type="component" value="Unassembled WGS sequence"/>
</dbReference>
<proteinExistence type="predicted"/>
<dbReference type="AlphaFoldDB" id="A0A812Q0M2"/>
<evidence type="ECO:0000313" key="1">
    <source>
        <dbReference type="EMBL" id="CAE7369166.1"/>
    </source>
</evidence>
<feature type="non-terminal residue" evidence="1">
    <location>
        <position position="439"/>
    </location>
</feature>
<name>A0A812Q0M2_9DINO</name>
<keyword evidence="2" id="KW-1185">Reference proteome</keyword>
<dbReference type="EMBL" id="CAJNDS010002200">
    <property type="protein sequence ID" value="CAE7369166.1"/>
    <property type="molecule type" value="Genomic_DNA"/>
</dbReference>
<comment type="caution">
    <text evidence="1">The sequence shown here is derived from an EMBL/GenBank/DDBJ whole genome shotgun (WGS) entry which is preliminary data.</text>
</comment>
<accession>A0A812Q0M2</accession>
<gene>
    <name evidence="1" type="primary">inaA</name>
    <name evidence="1" type="ORF">SNAT2548_LOCUS20109</name>
</gene>
<evidence type="ECO:0000313" key="2">
    <source>
        <dbReference type="Proteomes" id="UP000604046"/>
    </source>
</evidence>